<dbReference type="OrthoDB" id="9804822at2"/>
<dbReference type="Pfam" id="PF01810">
    <property type="entry name" value="LysE"/>
    <property type="match status" value="1"/>
</dbReference>
<evidence type="ECO:0000256" key="3">
    <source>
        <dbReference type="ARBA" id="ARBA00022692"/>
    </source>
</evidence>
<evidence type="ECO:0000313" key="8">
    <source>
        <dbReference type="Proteomes" id="UP000030302"/>
    </source>
</evidence>
<proteinExistence type="predicted"/>
<gene>
    <name evidence="7" type="ORF">LT85_4943</name>
</gene>
<dbReference type="Proteomes" id="UP000030302">
    <property type="component" value="Chromosome"/>
</dbReference>
<reference evidence="8" key="1">
    <citation type="journal article" date="2014" name="Soil Biol. Biochem.">
        <title>Structure and function of bacterial communities in ageing soils: Insights from the Mendocino ecological staircase.</title>
        <authorList>
            <person name="Uroz S."/>
            <person name="Tech J.J."/>
            <person name="Sawaya N.A."/>
            <person name="Frey-Klett P."/>
            <person name="Leveau J.H.J."/>
        </authorList>
    </citation>
    <scope>NUCLEOTIDE SEQUENCE [LARGE SCALE GENOMIC DNA]</scope>
    <source>
        <strain evidence="8">Cal35</strain>
    </source>
</reference>
<keyword evidence="8" id="KW-1185">Reference proteome</keyword>
<dbReference type="STRING" id="279058.LT85_4943"/>
<evidence type="ECO:0000256" key="6">
    <source>
        <dbReference type="SAM" id="Phobius"/>
    </source>
</evidence>
<dbReference type="KEGG" id="care:LT85_4943"/>
<keyword evidence="5 6" id="KW-0472">Membrane</keyword>
<evidence type="ECO:0000256" key="5">
    <source>
        <dbReference type="ARBA" id="ARBA00023136"/>
    </source>
</evidence>
<keyword evidence="4 6" id="KW-1133">Transmembrane helix</keyword>
<protein>
    <submittedName>
        <fullName evidence="7">Transporter</fullName>
    </submittedName>
</protein>
<dbReference type="GO" id="GO:0005886">
    <property type="term" value="C:plasma membrane"/>
    <property type="evidence" value="ECO:0007669"/>
    <property type="project" value="UniProtKB-SubCell"/>
</dbReference>
<name>A0A0A1FHP0_9BURK</name>
<evidence type="ECO:0000256" key="2">
    <source>
        <dbReference type="ARBA" id="ARBA00022475"/>
    </source>
</evidence>
<dbReference type="PANTHER" id="PTHR30086">
    <property type="entry name" value="ARGININE EXPORTER PROTEIN ARGO"/>
    <property type="match status" value="1"/>
</dbReference>
<dbReference type="AlphaFoldDB" id="A0A0A1FHP0"/>
<feature type="transmembrane region" description="Helical" evidence="6">
    <location>
        <begin position="154"/>
        <end position="175"/>
    </location>
</feature>
<dbReference type="RefSeq" id="WP_038497446.1">
    <property type="nucleotide sequence ID" value="NZ_CP009962.1"/>
</dbReference>
<sequence>MLMQNFWLFLPACFALNMAFGPNNVLSLSNGARDGVWYSIAAAFGRLLAFAAMIAIAGLGLGALLLASETLFTALKLGGAAYLVWLGIKLFCAGPAHFSSAAKDAGANSERPSDKLRRLAKQEFLVAAGNPKAILIFTAFFPQFVDRSAYAMSFIMLGATFLLLELVAIAIYAMLGAKLGTLTNGASRFQWLNRASGTMMVGFGLALAFLRRPTS</sequence>
<feature type="transmembrane region" description="Helical" evidence="6">
    <location>
        <begin position="191"/>
        <end position="210"/>
    </location>
</feature>
<feature type="transmembrane region" description="Helical" evidence="6">
    <location>
        <begin position="79"/>
        <end position="98"/>
    </location>
</feature>
<evidence type="ECO:0000313" key="7">
    <source>
        <dbReference type="EMBL" id="AIY44101.1"/>
    </source>
</evidence>
<accession>A0A0A1FHP0</accession>
<comment type="subcellular location">
    <subcellularLocation>
        <location evidence="1">Cell membrane</location>
        <topology evidence="1">Multi-pass membrane protein</topology>
    </subcellularLocation>
</comment>
<feature type="transmembrane region" description="Helical" evidence="6">
    <location>
        <begin position="37"/>
        <end position="67"/>
    </location>
</feature>
<dbReference type="PANTHER" id="PTHR30086:SF20">
    <property type="entry name" value="ARGININE EXPORTER PROTEIN ARGO-RELATED"/>
    <property type="match status" value="1"/>
</dbReference>
<dbReference type="EMBL" id="CP009962">
    <property type="protein sequence ID" value="AIY44101.1"/>
    <property type="molecule type" value="Genomic_DNA"/>
</dbReference>
<evidence type="ECO:0000256" key="4">
    <source>
        <dbReference type="ARBA" id="ARBA00022989"/>
    </source>
</evidence>
<keyword evidence="3 6" id="KW-0812">Transmembrane</keyword>
<feature type="transmembrane region" description="Helical" evidence="6">
    <location>
        <begin position="124"/>
        <end position="142"/>
    </location>
</feature>
<dbReference type="PIRSF" id="PIRSF006324">
    <property type="entry name" value="LeuE"/>
    <property type="match status" value="1"/>
</dbReference>
<dbReference type="HOGENOM" id="CLU_079569_2_1_4"/>
<organism evidence="7 8">
    <name type="scientific">Collimonas arenae</name>
    <dbReference type="NCBI Taxonomy" id="279058"/>
    <lineage>
        <taxon>Bacteria</taxon>
        <taxon>Pseudomonadati</taxon>
        <taxon>Pseudomonadota</taxon>
        <taxon>Betaproteobacteria</taxon>
        <taxon>Burkholderiales</taxon>
        <taxon>Oxalobacteraceae</taxon>
        <taxon>Collimonas</taxon>
    </lineage>
</organism>
<keyword evidence="2" id="KW-1003">Cell membrane</keyword>
<dbReference type="GO" id="GO:0015171">
    <property type="term" value="F:amino acid transmembrane transporter activity"/>
    <property type="evidence" value="ECO:0007669"/>
    <property type="project" value="TreeGrafter"/>
</dbReference>
<evidence type="ECO:0000256" key="1">
    <source>
        <dbReference type="ARBA" id="ARBA00004651"/>
    </source>
</evidence>
<dbReference type="InterPro" id="IPR001123">
    <property type="entry name" value="LeuE-type"/>
</dbReference>